<evidence type="ECO:0000259" key="1">
    <source>
        <dbReference type="Pfam" id="PF13946"/>
    </source>
</evidence>
<dbReference type="KEGG" id="mtim:DIR46_17810"/>
<accession>A0A2S2DMN0</accession>
<name>A0A2S2DMN0_9BURK</name>
<organism evidence="2 3">
    <name type="scientific">Massilia oculi</name>
    <dbReference type="NCBI Taxonomy" id="945844"/>
    <lineage>
        <taxon>Bacteria</taxon>
        <taxon>Pseudomonadati</taxon>
        <taxon>Pseudomonadota</taxon>
        <taxon>Betaproteobacteria</taxon>
        <taxon>Burkholderiales</taxon>
        <taxon>Oxalobacteraceae</taxon>
        <taxon>Telluria group</taxon>
        <taxon>Massilia</taxon>
    </lineage>
</organism>
<sequence>MAAQDYTAVVQQLYMSYFGRPADFYGLQNFSAQLDAMGAPKTFAGVQAAVGADAAGTTALSKLVNTFSNSAESVALYGSDNSQIGVSKFVEAIYMNVLGRPADLAGFNFWVAAITSGTLSKANAAAAISQAATANTSAQGMLDAQTVANKVAVATAFTAALDTPAELNAYSGDAAAAAGRGLLAGVNSSTNVTAYQATINSTITGIVSGSAPISNFALTDTVDTLVGTNGADTFTALVGADGTTTTLNTGDSVDGGAGIDTMNLIVGKAGSTLPSVATIKNIEIINVTGVENITGTTIDAGYFAGSTTVNLIAAGGTTATVTGLSGKTLGVQGKTAAAVTGDFGTAGLATVQLNGASDAAATAGNAIVNLAGAGIKTVTVNGSGRATIDATGAAVETLNVNATGSLTLGVSAGEAGSIKTINAAGSTAAVNLGATAFTAAETITTGSGNDTFTVGLTTAGKTATVNSGAGNDTITVAATALNVNINAGAGDDSIVFERPITATDVVNGGEGKDTLTIGNTAIAAADLEILKAAVSNVETLKFSKAVTGVDAAALNQFSTFSFTTDGSVITKVADTQTVTTTADIDVVAAGYKAGTATTDATYAGKLMVDVMGGVGSTSTPDPVDPVNNPPVVTPQNNVIVDAYADSIVLNVKATAATSSAAGKATFAELTGDVKSATVNLTNSVNAATSGTATADAVATFTLTTSDAATAGATTNLGNLTSLTLTGNGNAKIVNGATGSLATVDATGLTGKAAFGGAAVTTGLDYTASSNVAETIKLGASHDIIRFTASSSTYSSMDTIEGFSLVKTAAGALDAAASDDISVAGITTFAKATSTASTFGLALTELGASTTADNVVFQYGGDTYIYSDVGANGLTDNDVVIKLTGAIDLDMLVAALNSAPAA</sequence>
<feature type="domain" description="DUF4214" evidence="1">
    <location>
        <begin position="65"/>
        <end position="132"/>
    </location>
</feature>
<protein>
    <recommendedName>
        <fullName evidence="1">DUF4214 domain-containing protein</fullName>
    </recommendedName>
</protein>
<dbReference type="OrthoDB" id="480426at2"/>
<evidence type="ECO:0000313" key="3">
    <source>
        <dbReference type="Proteomes" id="UP000245820"/>
    </source>
</evidence>
<dbReference type="Pfam" id="PF13946">
    <property type="entry name" value="DUF4214"/>
    <property type="match status" value="1"/>
</dbReference>
<proteinExistence type="predicted"/>
<dbReference type="Gene3D" id="2.160.20.160">
    <property type="match status" value="1"/>
</dbReference>
<gene>
    <name evidence="2" type="ORF">DIR46_17810</name>
</gene>
<dbReference type="Proteomes" id="UP000245820">
    <property type="component" value="Chromosome"/>
</dbReference>
<dbReference type="AlphaFoldDB" id="A0A2S2DMN0"/>
<keyword evidence="3" id="KW-1185">Reference proteome</keyword>
<dbReference type="EMBL" id="CP029343">
    <property type="protein sequence ID" value="AWL06106.1"/>
    <property type="molecule type" value="Genomic_DNA"/>
</dbReference>
<evidence type="ECO:0000313" key="2">
    <source>
        <dbReference type="EMBL" id="AWL06106.1"/>
    </source>
</evidence>
<dbReference type="InterPro" id="IPR025282">
    <property type="entry name" value="DUF4214"/>
</dbReference>
<reference evidence="2 3" key="1">
    <citation type="submission" date="2018-05" db="EMBL/GenBank/DDBJ databases">
        <title>Complete genome sequence of Massilia oculi sp. nov. CCUG 43427T (=DSM 26321T), the type strain of M. oculi, and comparison with genome sequences of other Massilia strains.</title>
        <authorList>
            <person name="Zhu B."/>
        </authorList>
    </citation>
    <scope>NUCLEOTIDE SEQUENCE [LARGE SCALE GENOMIC DNA]</scope>
    <source>
        <strain evidence="2 3">CCUG 43427</strain>
    </source>
</reference>
<dbReference type="PRINTS" id="PR00313">
    <property type="entry name" value="CABNDNGRPT"/>
</dbReference>
<dbReference type="RefSeq" id="WP_109346431.1">
    <property type="nucleotide sequence ID" value="NZ_CP029343.1"/>
</dbReference>